<evidence type="ECO:0000259" key="1">
    <source>
        <dbReference type="Pfam" id="PF01636"/>
    </source>
</evidence>
<evidence type="ECO:0000313" key="3">
    <source>
        <dbReference type="Proteomes" id="UP000801428"/>
    </source>
</evidence>
<sequence length="451" mass="51731">MTVFDELAETDGDNEFQAWVSKVIDAKQDIVALVASRREGKPPGEFDRYLKGSFNLSIVVRFNDGGPKAVIRFPKPGHTSTDYREEKVKNEVRILEFLSERTTIPVPRVVSWGMIEDSPQQLGPFIIMDYVDGISLATILKQPTDSEKDEVILATAMDDKKLDYVYEQLADYLLQLTQLDFSTIGAITKVPASNEWAATGRPLTYNMNELKTVISNYPTSGFPSAPFTSAETFLHSLADEHLVHLYTQRNLANSREDAKKRFIARHRFKQLVSHYCSDDTGPFKLYCDDLQPTNMLADPKTLRITAVLDFEFTNAMPAQFSYDPPWWLLLLGPDMWLERHSMEEFMSRYVPRMEQFLQAMERIETKKGLGGNQSNQLLSVRMRDSWATGRFWLDYGIRKSFDVDAVYWAALHKDGDDALDDNMKNEMEKFADLKMDQLKAYDSECQTRFSS</sequence>
<dbReference type="PANTHER" id="PTHR21310">
    <property type="entry name" value="AMINOGLYCOSIDE PHOSPHOTRANSFERASE-RELATED-RELATED"/>
    <property type="match status" value="1"/>
</dbReference>
<dbReference type="Gene3D" id="3.30.200.20">
    <property type="entry name" value="Phosphorylase Kinase, domain 1"/>
    <property type="match status" value="1"/>
</dbReference>
<dbReference type="PANTHER" id="PTHR21310:SF37">
    <property type="entry name" value="AMINOGLYCOSIDE PHOSPHOTRANSFERASE DOMAIN-CONTAINING PROTEIN"/>
    <property type="match status" value="1"/>
</dbReference>
<dbReference type="EMBL" id="SWKU01000009">
    <property type="protein sequence ID" value="KAF3003754.1"/>
    <property type="molecule type" value="Genomic_DNA"/>
</dbReference>
<evidence type="ECO:0000313" key="2">
    <source>
        <dbReference type="EMBL" id="KAF3003754.1"/>
    </source>
</evidence>
<dbReference type="Gene3D" id="3.90.1200.10">
    <property type="match status" value="1"/>
</dbReference>
<dbReference type="Proteomes" id="UP000801428">
    <property type="component" value="Unassembled WGS sequence"/>
</dbReference>
<feature type="domain" description="Aminoglycoside phosphotransferase" evidence="1">
    <location>
        <begin position="59"/>
        <end position="316"/>
    </location>
</feature>
<protein>
    <recommendedName>
        <fullName evidence="1">Aminoglycoside phosphotransferase domain-containing protein</fullName>
    </recommendedName>
</protein>
<dbReference type="OrthoDB" id="5412996at2759"/>
<dbReference type="AlphaFoldDB" id="A0A9P4TFF0"/>
<dbReference type="Pfam" id="PF01636">
    <property type="entry name" value="APH"/>
    <property type="match status" value="1"/>
</dbReference>
<dbReference type="InterPro" id="IPR011009">
    <property type="entry name" value="Kinase-like_dom_sf"/>
</dbReference>
<accession>A0A9P4TFF0</accession>
<gene>
    <name evidence="2" type="ORF">E8E13_009688</name>
</gene>
<comment type="caution">
    <text evidence="2">The sequence shown here is derived from an EMBL/GenBank/DDBJ whole genome shotgun (WGS) entry which is preliminary data.</text>
</comment>
<dbReference type="InterPro" id="IPR051678">
    <property type="entry name" value="AGP_Transferase"/>
</dbReference>
<name>A0A9P4TFF0_CURKU</name>
<proteinExistence type="predicted"/>
<organism evidence="2 3">
    <name type="scientific">Curvularia kusanoi</name>
    <name type="common">Cochliobolus kusanoi</name>
    <dbReference type="NCBI Taxonomy" id="90978"/>
    <lineage>
        <taxon>Eukaryota</taxon>
        <taxon>Fungi</taxon>
        <taxon>Dikarya</taxon>
        <taxon>Ascomycota</taxon>
        <taxon>Pezizomycotina</taxon>
        <taxon>Dothideomycetes</taxon>
        <taxon>Pleosporomycetidae</taxon>
        <taxon>Pleosporales</taxon>
        <taxon>Pleosporineae</taxon>
        <taxon>Pleosporaceae</taxon>
        <taxon>Curvularia</taxon>
    </lineage>
</organism>
<reference evidence="2" key="1">
    <citation type="submission" date="2019-04" db="EMBL/GenBank/DDBJ databases">
        <title>Sequencing of skin fungus with MAO and IRED activity.</title>
        <authorList>
            <person name="Marsaioli A.J."/>
            <person name="Bonatto J.M.C."/>
            <person name="Reis Junior O."/>
        </authorList>
    </citation>
    <scope>NUCLEOTIDE SEQUENCE</scope>
    <source>
        <strain evidence="2">30M1</strain>
    </source>
</reference>
<keyword evidence="3" id="KW-1185">Reference proteome</keyword>
<dbReference type="SUPFAM" id="SSF56112">
    <property type="entry name" value="Protein kinase-like (PK-like)"/>
    <property type="match status" value="1"/>
</dbReference>
<dbReference type="InterPro" id="IPR002575">
    <property type="entry name" value="Aminoglycoside_PTrfase"/>
</dbReference>